<proteinExistence type="predicted"/>
<organism evidence="1 2">
    <name type="scientific">Fusarium decemcellulare</name>
    <dbReference type="NCBI Taxonomy" id="57161"/>
    <lineage>
        <taxon>Eukaryota</taxon>
        <taxon>Fungi</taxon>
        <taxon>Dikarya</taxon>
        <taxon>Ascomycota</taxon>
        <taxon>Pezizomycotina</taxon>
        <taxon>Sordariomycetes</taxon>
        <taxon>Hypocreomycetidae</taxon>
        <taxon>Hypocreales</taxon>
        <taxon>Nectriaceae</taxon>
        <taxon>Fusarium</taxon>
        <taxon>Fusarium decemcellulare species complex</taxon>
    </lineage>
</organism>
<protein>
    <submittedName>
        <fullName evidence="1">Uncharacterized protein</fullName>
    </submittedName>
</protein>
<evidence type="ECO:0000313" key="2">
    <source>
        <dbReference type="Proteomes" id="UP001148629"/>
    </source>
</evidence>
<dbReference type="EMBL" id="JANRMS010001574">
    <property type="protein sequence ID" value="KAJ3527344.1"/>
    <property type="molecule type" value="Genomic_DNA"/>
</dbReference>
<dbReference type="Proteomes" id="UP001148629">
    <property type="component" value="Unassembled WGS sequence"/>
</dbReference>
<comment type="caution">
    <text evidence="1">The sequence shown here is derived from an EMBL/GenBank/DDBJ whole genome shotgun (WGS) entry which is preliminary data.</text>
</comment>
<sequence>MSSQHPDFDAFYDDQVAAHRQLYPRETPWDRITQPSVLLSCLIVVVTLGYNFYGTTTTIEESIQLLGTCLWDALVFVVPESLLNALDTSDNPSTSSQSMLHAEQSAHAAKSENDAGGNRALSMTGSVLGLKLESDRPPGLGNMDNSCYQNSILQGLSSLKSLPEYLSAYLEASSTADGDRDVAQTLRTLIADLNDVSNYGRTLWTPGLLKSMSTWTQQDAQEYYSKILDDVDKSVAKAIKSTQPRHPGLTAKIDKDDGAASEHSDDSGYQSMTSSSKSSETKLPRNPLEGLLAQRVACVQCGHSDGLSMIPFTCLTLSLGLNKNQHDLYERLDAYSNVEAIESVECGKCTLLNVQRLLKILLKHKRDEGMPEEQLGVLLSRLEAVELALEEDDFEEKTLREKCKVTAQSKVSTTKTKQIVIARPPQSLAIHMQRSVFDPSTFNMMKNSAPVNFPMTLDLGPWCLGSADGTVRETSTSSLGEEWISDPNKSMVAGDSGVSRFTGPIYELRAVVTHYGRHENGHYICYRKYPRHSPPTKAVQEDNPSAEPSDQADEAQAETKEDGQNKTEEAGEPEMDWWRLSDHNVSMVSEETVLSLSPGVFMLFYDCVDPAMILTSEDESMQDADEVADVGSTAELDGVAESTDEVNQGNESQSANSEPEEVSVDNDNAPSGDIASDAETETNVLDTADNRAAPEEVALNIDKTVGKQTERCEHTHSIKGIELRRVLLRCRPWRQEPTDPPGPKCMVELWMGPFALFSYRIDRSVSVSGKTDIVYFGAEGVASMMTGERICKSIISGNDVGQDGTQRHQITEKQVQKRGSSGIRQGGAEEQPTDAKPDGPPAGGTFAGLWLALSVPFAVLDGHI</sequence>
<accession>A0ACC1RX78</accession>
<name>A0ACC1RX78_9HYPO</name>
<gene>
    <name evidence="1" type="ORF">NM208_g10746</name>
</gene>
<keyword evidence="2" id="KW-1185">Reference proteome</keyword>
<reference evidence="1" key="1">
    <citation type="submission" date="2022-08" db="EMBL/GenBank/DDBJ databases">
        <title>Genome Sequence of Fusarium decemcellulare.</title>
        <authorList>
            <person name="Buettner E."/>
        </authorList>
    </citation>
    <scope>NUCLEOTIDE SEQUENCE</scope>
    <source>
        <strain evidence="1">Babe19</strain>
    </source>
</reference>
<evidence type="ECO:0000313" key="1">
    <source>
        <dbReference type="EMBL" id="KAJ3527344.1"/>
    </source>
</evidence>